<dbReference type="EMBL" id="JAPDDP010000161">
    <property type="protein sequence ID" value="MDA0185817.1"/>
    <property type="molecule type" value="Genomic_DNA"/>
</dbReference>
<dbReference type="Proteomes" id="UP001147653">
    <property type="component" value="Unassembled WGS sequence"/>
</dbReference>
<keyword evidence="2" id="KW-1185">Reference proteome</keyword>
<dbReference type="RefSeq" id="WP_270030343.1">
    <property type="nucleotide sequence ID" value="NZ_JAPDDP010000161.1"/>
</dbReference>
<name>A0A9X3NRE7_9ACTN</name>
<protein>
    <submittedName>
        <fullName evidence="1">Uncharacterized protein</fullName>
    </submittedName>
</protein>
<reference evidence="1" key="1">
    <citation type="submission" date="2022-10" db="EMBL/GenBank/DDBJ databases">
        <title>The WGS of Solirubrobacter phytolaccae KCTC 29190.</title>
        <authorList>
            <person name="Jiang Z."/>
        </authorList>
    </citation>
    <scope>NUCLEOTIDE SEQUENCE</scope>
    <source>
        <strain evidence="1">KCTC 29190</strain>
    </source>
</reference>
<accession>A0A9X3NRE7</accession>
<proteinExistence type="predicted"/>
<evidence type="ECO:0000313" key="1">
    <source>
        <dbReference type="EMBL" id="MDA0185817.1"/>
    </source>
</evidence>
<evidence type="ECO:0000313" key="2">
    <source>
        <dbReference type="Proteomes" id="UP001147653"/>
    </source>
</evidence>
<sequence length="55" mass="5516">MSWDELVAAALIGTDRRPVAAAAPPGSPDTLEASLAERGAEDRVLAAAAGRSAGR</sequence>
<organism evidence="1 2">
    <name type="scientific">Solirubrobacter phytolaccae</name>
    <dbReference type="NCBI Taxonomy" id="1404360"/>
    <lineage>
        <taxon>Bacteria</taxon>
        <taxon>Bacillati</taxon>
        <taxon>Actinomycetota</taxon>
        <taxon>Thermoleophilia</taxon>
        <taxon>Solirubrobacterales</taxon>
        <taxon>Solirubrobacteraceae</taxon>
        <taxon>Solirubrobacter</taxon>
    </lineage>
</organism>
<dbReference type="AlphaFoldDB" id="A0A9X3NRE7"/>
<comment type="caution">
    <text evidence="1">The sequence shown here is derived from an EMBL/GenBank/DDBJ whole genome shotgun (WGS) entry which is preliminary data.</text>
</comment>
<gene>
    <name evidence="1" type="ORF">OJ997_36270</name>
</gene>